<evidence type="ECO:0000256" key="2">
    <source>
        <dbReference type="ARBA" id="ARBA00022630"/>
    </source>
</evidence>
<dbReference type="Proteomes" id="UP000008635">
    <property type="component" value="Chromosome"/>
</dbReference>
<evidence type="ECO:0000259" key="5">
    <source>
        <dbReference type="SMART" id="SM00903"/>
    </source>
</evidence>
<dbReference type="PANTHER" id="PTHR33798:SF5">
    <property type="entry name" value="FLAVIN REDUCTASE LIKE DOMAIN-CONTAINING PROTEIN"/>
    <property type="match status" value="1"/>
</dbReference>
<comment type="cofactor">
    <cofactor evidence="1">
        <name>FMN</name>
        <dbReference type="ChEBI" id="CHEBI:58210"/>
    </cofactor>
</comment>
<keyword evidence="7" id="KW-1185">Reference proteome</keyword>
<reference evidence="6 7" key="1">
    <citation type="journal article" date="2011" name="Stand. Genomic Sci.">
        <title>Complete genome sequence of Deinococcus maricopensis type strain (LB-34).</title>
        <authorList>
            <person name="Pukall R."/>
            <person name="Zeytun A."/>
            <person name="Lucas S."/>
            <person name="Lapidus A."/>
            <person name="Hammon N."/>
            <person name="Deshpande S."/>
            <person name="Nolan M."/>
            <person name="Cheng J.F."/>
            <person name="Pitluck S."/>
            <person name="Liolios K."/>
            <person name="Pagani I."/>
            <person name="Mikhailova N."/>
            <person name="Ivanova N."/>
            <person name="Mavromatis K."/>
            <person name="Pati A."/>
            <person name="Tapia R."/>
            <person name="Han C."/>
            <person name="Goodwin L."/>
            <person name="Chen A."/>
            <person name="Palaniappan K."/>
            <person name="Land M."/>
            <person name="Hauser L."/>
            <person name="Chang Y.J."/>
            <person name="Jeffries C.D."/>
            <person name="Brambilla E.M."/>
            <person name="Rohde M."/>
            <person name="Goker M."/>
            <person name="Detter J.C."/>
            <person name="Woyke T."/>
            <person name="Bristow J."/>
            <person name="Eisen J.A."/>
            <person name="Markowitz V."/>
            <person name="Hugenholtz P."/>
            <person name="Kyrpides N.C."/>
            <person name="Klenk H.P."/>
        </authorList>
    </citation>
    <scope>NUCLEOTIDE SEQUENCE [LARGE SCALE GENOMIC DNA]</scope>
    <source>
        <strain evidence="7">DSM 21211 / LMG 22137 / NRRL B-23946 / LB-34</strain>
    </source>
</reference>
<evidence type="ECO:0000313" key="6">
    <source>
        <dbReference type="EMBL" id="ADV66116.1"/>
    </source>
</evidence>
<dbReference type="EMBL" id="CP002454">
    <property type="protein sequence ID" value="ADV66116.1"/>
    <property type="molecule type" value="Genomic_DNA"/>
</dbReference>
<dbReference type="OrthoDB" id="9794638at2"/>
<proteinExistence type="inferred from homology"/>
<accession>E8U4X7</accession>
<dbReference type="KEGG" id="dmr:Deima_0456"/>
<dbReference type="RefSeq" id="WP_013555621.1">
    <property type="nucleotide sequence ID" value="NC_014958.1"/>
</dbReference>
<dbReference type="eggNOG" id="COG1853">
    <property type="taxonomic scope" value="Bacteria"/>
</dbReference>
<dbReference type="PANTHER" id="PTHR33798">
    <property type="entry name" value="FLAVOPROTEIN OXYGENASE"/>
    <property type="match status" value="1"/>
</dbReference>
<dbReference type="AlphaFoldDB" id="E8U4X7"/>
<dbReference type="Gene3D" id="2.30.110.10">
    <property type="entry name" value="Electron Transport, Fmn-binding Protein, Chain A"/>
    <property type="match status" value="1"/>
</dbReference>
<protein>
    <submittedName>
        <fullName evidence="6">Flavin reductase domain protein FMN-binding protein</fullName>
    </submittedName>
</protein>
<comment type="similarity">
    <text evidence="4">Belongs to the flavoredoxin family.</text>
</comment>
<evidence type="ECO:0000313" key="7">
    <source>
        <dbReference type="Proteomes" id="UP000008635"/>
    </source>
</evidence>
<dbReference type="GO" id="GO:0010181">
    <property type="term" value="F:FMN binding"/>
    <property type="evidence" value="ECO:0007669"/>
    <property type="project" value="InterPro"/>
</dbReference>
<dbReference type="STRING" id="709986.Deima_0456"/>
<reference evidence="7" key="2">
    <citation type="submission" date="2011-01" db="EMBL/GenBank/DDBJ databases">
        <title>The complete genome of Deinococcus maricopensis DSM 21211.</title>
        <authorList>
            <consortium name="US DOE Joint Genome Institute (JGI-PGF)"/>
            <person name="Lucas S."/>
            <person name="Copeland A."/>
            <person name="Lapidus A."/>
            <person name="Goodwin L."/>
            <person name="Pitluck S."/>
            <person name="Kyrpides N."/>
            <person name="Mavromatis K."/>
            <person name="Pagani I."/>
            <person name="Ivanova N."/>
            <person name="Ovchinnikova G."/>
            <person name="Zeytun A."/>
            <person name="Detter J.C."/>
            <person name="Han C."/>
            <person name="Land M."/>
            <person name="Hauser L."/>
            <person name="Markowitz V."/>
            <person name="Cheng J.-F."/>
            <person name="Hugenholtz P."/>
            <person name="Woyke T."/>
            <person name="Wu D."/>
            <person name="Pukall R."/>
            <person name="Gehrich-Schroeter G."/>
            <person name="Brambilla E."/>
            <person name="Klenk H.-P."/>
            <person name="Eisen J.A."/>
        </authorList>
    </citation>
    <scope>NUCLEOTIDE SEQUENCE [LARGE SCALE GENOMIC DNA]</scope>
    <source>
        <strain evidence="7">DSM 21211 / LMG 22137 / NRRL B-23946 / LB-34</strain>
    </source>
</reference>
<keyword evidence="2" id="KW-0285">Flavoprotein</keyword>
<dbReference type="SMART" id="SM00903">
    <property type="entry name" value="Flavin_Reduct"/>
    <property type="match status" value="1"/>
</dbReference>
<dbReference type="HOGENOM" id="CLU_059021_3_1_0"/>
<dbReference type="Pfam" id="PF01613">
    <property type="entry name" value="Flavin_Reduct"/>
    <property type="match status" value="1"/>
</dbReference>
<feature type="domain" description="Flavin reductase like" evidence="5">
    <location>
        <begin position="23"/>
        <end position="171"/>
    </location>
</feature>
<gene>
    <name evidence="6" type="ordered locus">Deima_0456</name>
</gene>
<name>E8U4X7_DEIML</name>
<keyword evidence="3" id="KW-0288">FMN</keyword>
<evidence type="ECO:0000256" key="1">
    <source>
        <dbReference type="ARBA" id="ARBA00001917"/>
    </source>
</evidence>
<evidence type="ECO:0000256" key="4">
    <source>
        <dbReference type="ARBA" id="ARBA00038054"/>
    </source>
</evidence>
<dbReference type="GO" id="GO:0016646">
    <property type="term" value="F:oxidoreductase activity, acting on the CH-NH group of donors, NAD or NADP as acceptor"/>
    <property type="evidence" value="ECO:0007669"/>
    <property type="project" value="UniProtKB-ARBA"/>
</dbReference>
<evidence type="ECO:0000256" key="3">
    <source>
        <dbReference type="ARBA" id="ARBA00022643"/>
    </source>
</evidence>
<dbReference type="InterPro" id="IPR012349">
    <property type="entry name" value="Split_barrel_FMN-bd"/>
</dbReference>
<organism evidence="6 7">
    <name type="scientific">Deinococcus maricopensis (strain DSM 21211 / LMG 22137 / NRRL B-23946 / LB-34)</name>
    <dbReference type="NCBI Taxonomy" id="709986"/>
    <lineage>
        <taxon>Bacteria</taxon>
        <taxon>Thermotogati</taxon>
        <taxon>Deinococcota</taxon>
        <taxon>Deinococci</taxon>
        <taxon>Deinococcales</taxon>
        <taxon>Deinococcaceae</taxon>
        <taxon>Deinococcus</taxon>
    </lineage>
</organism>
<dbReference type="SUPFAM" id="SSF50475">
    <property type="entry name" value="FMN-binding split barrel"/>
    <property type="match status" value="1"/>
</dbReference>
<dbReference type="InterPro" id="IPR002563">
    <property type="entry name" value="Flavin_Rdtase-like_dom"/>
</dbReference>
<sequence length="213" mass="22516" precursor="true">MTEPLQYDFGVLGAAERYKLVTSLIVPRPIAWISSVGADGLVNLAPFSYFGLMGSDPAVVAFAPGATKDTARNVGAGAAFVVNLVSRDLAEVMNATATEFPGHVSEPDVLGLEMISMPWVDVPRVALSPASLACREVQTVRIGNTTVVLGEVLGVSVAPHVMQDPERLYVDGAALDLIGRTGGRGGYATTRDSFELPRIPYAAWLAAQERTAE</sequence>